<evidence type="ECO:0000313" key="1">
    <source>
        <dbReference type="EMBL" id="AMP97394.1"/>
    </source>
</evidence>
<dbReference type="Proteomes" id="UP000071561">
    <property type="component" value="Chromosome"/>
</dbReference>
<sequence>MTKKTKLDLSSFEVLAENDKGALVGGFSTIISNPQSLVSELGSINANVGNCSTTNNCSGGNCTTTCGGH</sequence>
<name>A0A127V7W2_9SPHI</name>
<evidence type="ECO:0000313" key="2">
    <source>
        <dbReference type="Proteomes" id="UP000071561"/>
    </source>
</evidence>
<accession>A0A127V7W2</accession>
<dbReference type="AlphaFoldDB" id="A0A127V7W2"/>
<dbReference type="KEGG" id="pcm:AY601_0438"/>
<gene>
    <name evidence="1" type="ORF">AY601_0438</name>
</gene>
<keyword evidence="2" id="KW-1185">Reference proteome</keyword>
<organism evidence="1 2">
    <name type="scientific">Pedobacter cryoconitis</name>
    <dbReference type="NCBI Taxonomy" id="188932"/>
    <lineage>
        <taxon>Bacteria</taxon>
        <taxon>Pseudomonadati</taxon>
        <taxon>Bacteroidota</taxon>
        <taxon>Sphingobacteriia</taxon>
        <taxon>Sphingobacteriales</taxon>
        <taxon>Sphingobacteriaceae</taxon>
        <taxon>Pedobacter</taxon>
    </lineage>
</organism>
<proteinExistence type="predicted"/>
<dbReference type="PATRIC" id="fig|188932.3.peg.446"/>
<dbReference type="EMBL" id="CP014504">
    <property type="protein sequence ID" value="AMP97394.1"/>
    <property type="molecule type" value="Genomic_DNA"/>
</dbReference>
<protein>
    <submittedName>
        <fullName evidence="1">Uncharacterized protein</fullName>
    </submittedName>
</protein>
<reference evidence="1 2" key="1">
    <citation type="submission" date="2016-03" db="EMBL/GenBank/DDBJ databases">
        <title>Complete genome sequence of Pedobacter cryoconitis PAMC 27485.</title>
        <authorList>
            <person name="Lee J."/>
            <person name="Kim O.-S."/>
        </authorList>
    </citation>
    <scope>NUCLEOTIDE SEQUENCE [LARGE SCALE GENOMIC DNA]</scope>
    <source>
        <strain evidence="1 2">PAMC 27485</strain>
    </source>
</reference>